<reference evidence="3" key="1">
    <citation type="submission" date="2018-05" db="EMBL/GenBank/DDBJ databases">
        <authorList>
            <person name="Lanie J.A."/>
            <person name="Ng W.-L."/>
            <person name="Kazmierczak K.M."/>
            <person name="Andrzejewski T.M."/>
            <person name="Davidsen T.M."/>
            <person name="Wayne K.J."/>
            <person name="Tettelin H."/>
            <person name="Glass J.I."/>
            <person name="Rusch D."/>
            <person name="Podicherti R."/>
            <person name="Tsui H.-C.T."/>
            <person name="Winkler M.E."/>
        </authorList>
    </citation>
    <scope>NUCLEOTIDE SEQUENCE</scope>
</reference>
<dbReference type="PANTHER" id="PTHR48080">
    <property type="entry name" value="D-GALACTONATE DEHYDRATASE-RELATED"/>
    <property type="match status" value="1"/>
</dbReference>
<dbReference type="InterPro" id="IPR029065">
    <property type="entry name" value="Enolase_C-like"/>
</dbReference>
<evidence type="ECO:0000256" key="1">
    <source>
        <dbReference type="SAM" id="MobiDB-lite"/>
    </source>
</evidence>
<name>A0A383DL39_9ZZZZ</name>
<feature type="non-terminal residue" evidence="3">
    <location>
        <position position="1"/>
    </location>
</feature>
<sequence length="151" mass="16484">AAKMRLPLAIGERNMGIWEFREYAQLAKPAFFKPDIAVAGGITGVKKIATIAEAHHIKICPHNFQGPIATAACIAIGTASPSWDVQESVEEEVPPRRDMTDEIMKLERGWYTPSDKPGLGVIFNEKAPTMHPFNPAKAPPPIREDGSVALK</sequence>
<proteinExistence type="predicted"/>
<dbReference type="Pfam" id="PF13378">
    <property type="entry name" value="MR_MLE_C"/>
    <property type="match status" value="1"/>
</dbReference>
<feature type="compositionally biased region" description="Basic and acidic residues" evidence="1">
    <location>
        <begin position="142"/>
        <end position="151"/>
    </location>
</feature>
<feature type="domain" description="Enolase C-terminal" evidence="2">
    <location>
        <begin position="2"/>
        <end position="126"/>
    </location>
</feature>
<dbReference type="PANTHER" id="PTHR48080:SF2">
    <property type="entry name" value="D-GALACTONATE DEHYDRATASE"/>
    <property type="match status" value="1"/>
</dbReference>
<dbReference type="Gene3D" id="3.20.20.120">
    <property type="entry name" value="Enolase-like C-terminal domain"/>
    <property type="match status" value="1"/>
</dbReference>
<protein>
    <recommendedName>
        <fullName evidence="2">Enolase C-terminal domain-containing protein</fullName>
    </recommendedName>
</protein>
<feature type="region of interest" description="Disordered" evidence="1">
    <location>
        <begin position="130"/>
        <end position="151"/>
    </location>
</feature>
<dbReference type="Gene3D" id="3.30.390.10">
    <property type="entry name" value="Enolase-like, N-terminal domain"/>
    <property type="match status" value="1"/>
</dbReference>
<gene>
    <name evidence="3" type="ORF">METZ01_LOCUS497819</name>
</gene>
<evidence type="ECO:0000259" key="2">
    <source>
        <dbReference type="Pfam" id="PF13378"/>
    </source>
</evidence>
<dbReference type="InterPro" id="IPR036849">
    <property type="entry name" value="Enolase-like_C_sf"/>
</dbReference>
<dbReference type="EMBL" id="UINC01218089">
    <property type="protein sequence ID" value="SVE44965.1"/>
    <property type="molecule type" value="Genomic_DNA"/>
</dbReference>
<accession>A0A383DL39</accession>
<dbReference type="SUPFAM" id="SSF51604">
    <property type="entry name" value="Enolase C-terminal domain-like"/>
    <property type="match status" value="1"/>
</dbReference>
<evidence type="ECO:0000313" key="3">
    <source>
        <dbReference type="EMBL" id="SVE44965.1"/>
    </source>
</evidence>
<dbReference type="AlphaFoldDB" id="A0A383DL39"/>
<organism evidence="3">
    <name type="scientific">marine metagenome</name>
    <dbReference type="NCBI Taxonomy" id="408172"/>
    <lineage>
        <taxon>unclassified sequences</taxon>
        <taxon>metagenomes</taxon>
        <taxon>ecological metagenomes</taxon>
    </lineage>
</organism>
<dbReference type="InterPro" id="IPR034593">
    <property type="entry name" value="DgoD-like"/>
</dbReference>
<dbReference type="InterPro" id="IPR029017">
    <property type="entry name" value="Enolase-like_N"/>
</dbReference>